<dbReference type="InterPro" id="IPR011990">
    <property type="entry name" value="TPR-like_helical_dom_sf"/>
</dbReference>
<dbReference type="InterPro" id="IPR046960">
    <property type="entry name" value="PPR_At4g14850-like_plant"/>
</dbReference>
<dbReference type="EMBL" id="PKMF04000220">
    <property type="protein sequence ID" value="KAK7842483.1"/>
    <property type="molecule type" value="Genomic_DNA"/>
</dbReference>
<dbReference type="InterPro" id="IPR002885">
    <property type="entry name" value="PPR_rpt"/>
</dbReference>
<feature type="transmembrane region" description="Helical" evidence="2">
    <location>
        <begin position="57"/>
        <end position="76"/>
    </location>
</feature>
<evidence type="ECO:0000256" key="1">
    <source>
        <dbReference type="ARBA" id="ARBA00022737"/>
    </source>
</evidence>
<keyword evidence="1" id="KW-0677">Repeat</keyword>
<keyword evidence="4" id="KW-1185">Reference proteome</keyword>
<dbReference type="PANTHER" id="PTHR47926:SF533">
    <property type="entry name" value="DYW DOMAIN-CONTAINING PROTEIN"/>
    <property type="match status" value="1"/>
</dbReference>
<dbReference type="Pfam" id="PF01535">
    <property type="entry name" value="PPR"/>
    <property type="match status" value="3"/>
</dbReference>
<evidence type="ECO:0000313" key="3">
    <source>
        <dbReference type="EMBL" id="KAK7842483.1"/>
    </source>
</evidence>
<dbReference type="GO" id="GO:0009451">
    <property type="term" value="P:RNA modification"/>
    <property type="evidence" value="ECO:0007669"/>
    <property type="project" value="InterPro"/>
</dbReference>
<evidence type="ECO:0000313" key="4">
    <source>
        <dbReference type="Proteomes" id="UP000237347"/>
    </source>
</evidence>
<sequence length="159" mass="18117">MPQRDGRSWNAMIIAYLQGGCPEKAFVGTLSFETSSWAYCEIWVWIDRGGFRFASHLQKAVSIFFAAPVLFLYSLYTNLFQICSSNHTAVEAWKFEFDLVTFSPTPPVFLLNWAIKTLGKCGCLVYVRELFEEMPQRDGRSWNAMITAYLQGGCPEKAL</sequence>
<dbReference type="GO" id="GO:0003723">
    <property type="term" value="F:RNA binding"/>
    <property type="evidence" value="ECO:0007669"/>
    <property type="project" value="InterPro"/>
</dbReference>
<proteinExistence type="predicted"/>
<accession>A0AAW0KUX2</accession>
<dbReference type="Gene3D" id="1.25.40.10">
    <property type="entry name" value="Tetratricopeptide repeat domain"/>
    <property type="match status" value="1"/>
</dbReference>
<keyword evidence="2" id="KW-0472">Membrane</keyword>
<name>A0AAW0KUX2_QUESU</name>
<protein>
    <submittedName>
        <fullName evidence="3">Pentatricopeptide repeat-containing protein</fullName>
    </submittedName>
</protein>
<dbReference type="AlphaFoldDB" id="A0AAW0KUX2"/>
<dbReference type="PANTHER" id="PTHR47926">
    <property type="entry name" value="PENTATRICOPEPTIDE REPEAT-CONTAINING PROTEIN"/>
    <property type="match status" value="1"/>
</dbReference>
<gene>
    <name evidence="3" type="primary">PCMP-A5_0</name>
    <name evidence="3" type="ORF">CFP56_013746</name>
</gene>
<keyword evidence="2" id="KW-1133">Transmembrane helix</keyword>
<keyword evidence="2" id="KW-0812">Transmembrane</keyword>
<evidence type="ECO:0000256" key="2">
    <source>
        <dbReference type="SAM" id="Phobius"/>
    </source>
</evidence>
<dbReference type="Proteomes" id="UP000237347">
    <property type="component" value="Unassembled WGS sequence"/>
</dbReference>
<reference evidence="3 4" key="1">
    <citation type="journal article" date="2018" name="Sci. Data">
        <title>The draft genome sequence of cork oak.</title>
        <authorList>
            <person name="Ramos A.M."/>
            <person name="Usie A."/>
            <person name="Barbosa P."/>
            <person name="Barros P.M."/>
            <person name="Capote T."/>
            <person name="Chaves I."/>
            <person name="Simoes F."/>
            <person name="Abreu I."/>
            <person name="Carrasquinho I."/>
            <person name="Faro C."/>
            <person name="Guimaraes J.B."/>
            <person name="Mendonca D."/>
            <person name="Nobrega F."/>
            <person name="Rodrigues L."/>
            <person name="Saibo N.J.M."/>
            <person name="Varela M.C."/>
            <person name="Egas C."/>
            <person name="Matos J."/>
            <person name="Miguel C.M."/>
            <person name="Oliveira M.M."/>
            <person name="Ricardo C.P."/>
            <person name="Goncalves S."/>
        </authorList>
    </citation>
    <scope>NUCLEOTIDE SEQUENCE [LARGE SCALE GENOMIC DNA]</scope>
    <source>
        <strain evidence="4">cv. HL8</strain>
    </source>
</reference>
<comment type="caution">
    <text evidence="3">The sequence shown here is derived from an EMBL/GenBank/DDBJ whole genome shotgun (WGS) entry which is preliminary data.</text>
</comment>
<organism evidence="3 4">
    <name type="scientific">Quercus suber</name>
    <name type="common">Cork oak</name>
    <dbReference type="NCBI Taxonomy" id="58331"/>
    <lineage>
        <taxon>Eukaryota</taxon>
        <taxon>Viridiplantae</taxon>
        <taxon>Streptophyta</taxon>
        <taxon>Embryophyta</taxon>
        <taxon>Tracheophyta</taxon>
        <taxon>Spermatophyta</taxon>
        <taxon>Magnoliopsida</taxon>
        <taxon>eudicotyledons</taxon>
        <taxon>Gunneridae</taxon>
        <taxon>Pentapetalae</taxon>
        <taxon>rosids</taxon>
        <taxon>fabids</taxon>
        <taxon>Fagales</taxon>
        <taxon>Fagaceae</taxon>
        <taxon>Quercus</taxon>
    </lineage>
</organism>